<dbReference type="Proteomes" id="UP001139311">
    <property type="component" value="Unassembled WGS sequence"/>
</dbReference>
<dbReference type="EMBL" id="JAJAQI010000015">
    <property type="protein sequence ID" value="MCB4822385.1"/>
    <property type="molecule type" value="Genomic_DNA"/>
</dbReference>
<evidence type="ECO:0000313" key="4">
    <source>
        <dbReference type="Proteomes" id="UP001139311"/>
    </source>
</evidence>
<dbReference type="PANTHER" id="PTHR23028:SF53">
    <property type="entry name" value="ACYL_TRANSF_3 DOMAIN-CONTAINING PROTEIN"/>
    <property type="match status" value="1"/>
</dbReference>
<dbReference type="Pfam" id="PF01757">
    <property type="entry name" value="Acyl_transf_3"/>
    <property type="match status" value="1"/>
</dbReference>
<name>A0A9X1LAP0_9PROT</name>
<evidence type="ECO:0000256" key="1">
    <source>
        <dbReference type="SAM" id="Phobius"/>
    </source>
</evidence>
<dbReference type="AlphaFoldDB" id="A0A9X1LAP0"/>
<feature type="transmembrane region" description="Helical" evidence="1">
    <location>
        <begin position="202"/>
        <end position="219"/>
    </location>
</feature>
<accession>A0A9X1LAP0</accession>
<protein>
    <submittedName>
        <fullName evidence="3">Acyltransferase</fullName>
    </submittedName>
</protein>
<comment type="caution">
    <text evidence="3">The sequence shown here is derived from an EMBL/GenBank/DDBJ whole genome shotgun (WGS) entry which is preliminary data.</text>
</comment>
<organism evidence="3 4">
    <name type="scientific">Roseicella aerolata</name>
    <dbReference type="NCBI Taxonomy" id="2883479"/>
    <lineage>
        <taxon>Bacteria</taxon>
        <taxon>Pseudomonadati</taxon>
        <taxon>Pseudomonadota</taxon>
        <taxon>Alphaproteobacteria</taxon>
        <taxon>Acetobacterales</taxon>
        <taxon>Roseomonadaceae</taxon>
        <taxon>Roseicella</taxon>
    </lineage>
</organism>
<dbReference type="GO" id="GO:0009103">
    <property type="term" value="P:lipopolysaccharide biosynthetic process"/>
    <property type="evidence" value="ECO:0007669"/>
    <property type="project" value="TreeGrafter"/>
</dbReference>
<keyword evidence="4" id="KW-1185">Reference proteome</keyword>
<keyword evidence="1" id="KW-0472">Membrane</keyword>
<feature type="domain" description="Acyltransferase 3" evidence="2">
    <location>
        <begin position="1"/>
        <end position="341"/>
    </location>
</feature>
<feature type="transmembrane region" description="Helical" evidence="1">
    <location>
        <begin position="320"/>
        <end position="341"/>
    </location>
</feature>
<gene>
    <name evidence="3" type="ORF">LHA35_11630</name>
</gene>
<feature type="transmembrane region" description="Helical" evidence="1">
    <location>
        <begin position="90"/>
        <end position="111"/>
    </location>
</feature>
<reference evidence="3" key="1">
    <citation type="submission" date="2021-10" db="EMBL/GenBank/DDBJ databases">
        <title>Roseicella aerolatum sp. nov., isolated from aerosols of e-waste dismantling site.</title>
        <authorList>
            <person name="Qin T."/>
        </authorList>
    </citation>
    <scope>NUCLEOTIDE SEQUENCE</scope>
    <source>
        <strain evidence="3">GB24</strain>
    </source>
</reference>
<dbReference type="PANTHER" id="PTHR23028">
    <property type="entry name" value="ACETYLTRANSFERASE"/>
    <property type="match status" value="1"/>
</dbReference>
<feature type="transmembrane region" description="Helical" evidence="1">
    <location>
        <begin position="164"/>
        <end position="190"/>
    </location>
</feature>
<feature type="transmembrane region" description="Helical" evidence="1">
    <location>
        <begin position="292"/>
        <end position="313"/>
    </location>
</feature>
<keyword evidence="1" id="KW-1133">Transmembrane helix</keyword>
<dbReference type="GO" id="GO:0016020">
    <property type="term" value="C:membrane"/>
    <property type="evidence" value="ECO:0007669"/>
    <property type="project" value="TreeGrafter"/>
</dbReference>
<evidence type="ECO:0000259" key="2">
    <source>
        <dbReference type="Pfam" id="PF01757"/>
    </source>
</evidence>
<feature type="transmembrane region" description="Helical" evidence="1">
    <location>
        <begin position="59"/>
        <end position="78"/>
    </location>
</feature>
<keyword evidence="1" id="KW-0812">Transmembrane</keyword>
<keyword evidence="3" id="KW-0808">Transferase</keyword>
<sequence>MRGAAALSVVIYHCLLVWPALYETLGGDGVPFFRTGQDPLTVALLTITPVHLLWSGREAVLLFFVLSGYVLAQGFLRGPQPYLPFVTRRACRLLLPCILVALPVALLVALIDPVPRPGWSDWAAGHWVEAVTPRAVASHALLIEEPYGLNSPLWSLHYEWRISLLFPLLILLAAAGPAPAMVASLVLAALAVAEMRLLRSDWLSTLAFLPHFMFGVLLAREGARLPAWIAALAPRARLGLWGLCYLLLHYRWLAPAPATVVDLINGAGAALLIALVLASARAQALLVWPPLAWLGKVSFSLYLVHVPVILAALHLMPPDLPLWAVMAGAVLVSLGLAWVLFHLAERPSIWLGRALSQRVGAVRLGRAPA</sequence>
<feature type="transmembrane region" description="Helical" evidence="1">
    <location>
        <begin position="260"/>
        <end position="280"/>
    </location>
</feature>
<dbReference type="GO" id="GO:0016747">
    <property type="term" value="F:acyltransferase activity, transferring groups other than amino-acyl groups"/>
    <property type="evidence" value="ECO:0007669"/>
    <property type="project" value="InterPro"/>
</dbReference>
<proteinExistence type="predicted"/>
<keyword evidence="3" id="KW-0012">Acyltransferase</keyword>
<dbReference type="InterPro" id="IPR050879">
    <property type="entry name" value="Acyltransferase_3"/>
</dbReference>
<dbReference type="InterPro" id="IPR002656">
    <property type="entry name" value="Acyl_transf_3_dom"/>
</dbReference>
<evidence type="ECO:0000313" key="3">
    <source>
        <dbReference type="EMBL" id="MCB4822385.1"/>
    </source>
</evidence>